<dbReference type="FunFam" id="1.20.58.340:FF:000004">
    <property type="entry name" value="Magnesium transport protein CorA"/>
    <property type="match status" value="1"/>
</dbReference>
<dbReference type="AlphaFoldDB" id="A0A7G9GEH8"/>
<name>A0A7G9GEH8_9FIRM</name>
<gene>
    <name evidence="13" type="ORF">H9Q79_02645</name>
</gene>
<comment type="similarity">
    <text evidence="2">Belongs to the CorA metal ion transporter (MIT) (TC 1.A.35) family.</text>
</comment>
<dbReference type="Gene3D" id="1.20.58.340">
    <property type="entry name" value="Magnesium transport protein CorA, transmembrane region"/>
    <property type="match status" value="2"/>
</dbReference>
<feature type="transmembrane region" description="Helical" evidence="12">
    <location>
        <begin position="281"/>
        <end position="301"/>
    </location>
</feature>
<keyword evidence="14" id="KW-1185">Reference proteome</keyword>
<evidence type="ECO:0000313" key="14">
    <source>
        <dbReference type="Proteomes" id="UP000515860"/>
    </source>
</evidence>
<dbReference type="Proteomes" id="UP000515860">
    <property type="component" value="Chromosome"/>
</dbReference>
<evidence type="ECO:0000256" key="2">
    <source>
        <dbReference type="ARBA" id="ARBA00009765"/>
    </source>
</evidence>
<dbReference type="PANTHER" id="PTHR46494:SF1">
    <property type="entry name" value="CORA FAMILY METAL ION TRANSPORTER (EUROFUNG)"/>
    <property type="match status" value="1"/>
</dbReference>
<keyword evidence="5 12" id="KW-0812">Transmembrane</keyword>
<evidence type="ECO:0000256" key="8">
    <source>
        <dbReference type="ARBA" id="ARBA00023065"/>
    </source>
</evidence>
<keyword evidence="7 12" id="KW-1133">Transmembrane helix</keyword>
<dbReference type="GO" id="GO:0050897">
    <property type="term" value="F:cobalt ion binding"/>
    <property type="evidence" value="ECO:0007669"/>
    <property type="project" value="TreeGrafter"/>
</dbReference>
<comment type="subcellular location">
    <subcellularLocation>
        <location evidence="1">Cell membrane</location>
        <topology evidence="1">Multi-pass membrane protein</topology>
    </subcellularLocation>
</comment>
<evidence type="ECO:0000256" key="5">
    <source>
        <dbReference type="ARBA" id="ARBA00022692"/>
    </source>
</evidence>
<keyword evidence="3" id="KW-0813">Transport</keyword>
<proteinExistence type="inferred from homology"/>
<comment type="function">
    <text evidence="11">Mediates influx of magnesium ions. Alternates between open and closed states. Activated by low cytoplasmic Mg(2+) levels. Inactive when cytoplasmic Mg(2+) levels are high.</text>
</comment>
<evidence type="ECO:0000256" key="1">
    <source>
        <dbReference type="ARBA" id="ARBA00004651"/>
    </source>
</evidence>
<evidence type="ECO:0000256" key="9">
    <source>
        <dbReference type="ARBA" id="ARBA00023136"/>
    </source>
</evidence>
<dbReference type="SUPFAM" id="SSF144083">
    <property type="entry name" value="Magnesium transport protein CorA, transmembrane region"/>
    <property type="match status" value="1"/>
</dbReference>
<dbReference type="InterPro" id="IPR045863">
    <property type="entry name" value="CorA_TM1_TM2"/>
</dbReference>
<dbReference type="KEGG" id="whj:H9Q79_02645"/>
<sequence length="307" mass="35605">MRYRIEEGLIPVSREEETEGKPYVEVVTRQEFETLPSGLQGKRMLLRGMENVRYCKAEMLKDSIIGTLLVPRKEDLIGKKLTIGYYLDGSRLIFLDDSGEVGKIFERLEEVQLLGKNLPGLILQEVLELFIEDDSLFLDEYEDMMSDREAEVTGKPDAVPEDFDAAVMKIRREMMALNRYYKQLEEMAEELANCPNGVLGGEEKRMFTFFSGRAGRLYSDAQMLWEYALQIRDQYQSTINQRQNSIMQFLTIVTTVFMPLTLITGWYGMNFSKMPELDWEYGYGVVIILAVVLVIAEILIFRKKKWL</sequence>
<evidence type="ECO:0000256" key="7">
    <source>
        <dbReference type="ARBA" id="ARBA00022989"/>
    </source>
</evidence>
<keyword evidence="6" id="KW-0460">Magnesium</keyword>
<evidence type="ECO:0000256" key="6">
    <source>
        <dbReference type="ARBA" id="ARBA00022842"/>
    </source>
</evidence>
<dbReference type="GO" id="GO:0005886">
    <property type="term" value="C:plasma membrane"/>
    <property type="evidence" value="ECO:0007669"/>
    <property type="project" value="UniProtKB-SubCell"/>
</dbReference>
<organism evidence="13 14">
    <name type="scientific">Wansuia hejianensis</name>
    <dbReference type="NCBI Taxonomy" id="2763667"/>
    <lineage>
        <taxon>Bacteria</taxon>
        <taxon>Bacillati</taxon>
        <taxon>Bacillota</taxon>
        <taxon>Clostridia</taxon>
        <taxon>Lachnospirales</taxon>
        <taxon>Lachnospiraceae</taxon>
        <taxon>Wansuia</taxon>
    </lineage>
</organism>
<dbReference type="GO" id="GO:0015095">
    <property type="term" value="F:magnesium ion transmembrane transporter activity"/>
    <property type="evidence" value="ECO:0007669"/>
    <property type="project" value="TreeGrafter"/>
</dbReference>
<reference evidence="13 14" key="1">
    <citation type="submission" date="2020-08" db="EMBL/GenBank/DDBJ databases">
        <authorList>
            <person name="Liu C."/>
            <person name="Sun Q."/>
        </authorList>
    </citation>
    <scope>NUCLEOTIDE SEQUENCE [LARGE SCALE GENOMIC DNA]</scope>
    <source>
        <strain evidence="13 14">NSJ-29</strain>
    </source>
</reference>
<dbReference type="GO" id="GO:0000287">
    <property type="term" value="F:magnesium ion binding"/>
    <property type="evidence" value="ECO:0007669"/>
    <property type="project" value="TreeGrafter"/>
</dbReference>
<accession>A0A7G9GEH8</accession>
<feature type="transmembrane region" description="Helical" evidence="12">
    <location>
        <begin position="249"/>
        <end position="269"/>
    </location>
</feature>
<keyword evidence="9 12" id="KW-0472">Membrane</keyword>
<dbReference type="SUPFAM" id="SSF143865">
    <property type="entry name" value="CorA soluble domain-like"/>
    <property type="match status" value="1"/>
</dbReference>
<protein>
    <submittedName>
        <fullName evidence="13">Magnesium and cobalt transporter CorA</fullName>
    </submittedName>
</protein>
<dbReference type="InterPro" id="IPR045861">
    <property type="entry name" value="CorA_cytoplasmic_dom"/>
</dbReference>
<comment type="catalytic activity">
    <reaction evidence="10">
        <text>Mg(2+)(in) = Mg(2+)(out)</text>
        <dbReference type="Rhea" id="RHEA:29827"/>
        <dbReference type="ChEBI" id="CHEBI:18420"/>
    </reaction>
</comment>
<dbReference type="InterPro" id="IPR002523">
    <property type="entry name" value="MgTranspt_CorA/ZnTranspt_ZntB"/>
</dbReference>
<keyword evidence="4" id="KW-1003">Cell membrane</keyword>
<evidence type="ECO:0000256" key="11">
    <source>
        <dbReference type="ARBA" id="ARBA00045497"/>
    </source>
</evidence>
<dbReference type="PANTHER" id="PTHR46494">
    <property type="entry name" value="CORA FAMILY METAL ION TRANSPORTER (EUROFUNG)"/>
    <property type="match status" value="1"/>
</dbReference>
<evidence type="ECO:0000313" key="13">
    <source>
        <dbReference type="EMBL" id="QNM09210.1"/>
    </source>
</evidence>
<dbReference type="GO" id="GO:0015087">
    <property type="term" value="F:cobalt ion transmembrane transporter activity"/>
    <property type="evidence" value="ECO:0007669"/>
    <property type="project" value="TreeGrafter"/>
</dbReference>
<dbReference type="CDD" id="cd12826">
    <property type="entry name" value="EcCorA_ZntB-like_u1"/>
    <property type="match status" value="1"/>
</dbReference>
<evidence type="ECO:0000256" key="3">
    <source>
        <dbReference type="ARBA" id="ARBA00022448"/>
    </source>
</evidence>
<dbReference type="EMBL" id="CP060635">
    <property type="protein sequence ID" value="QNM09210.1"/>
    <property type="molecule type" value="Genomic_DNA"/>
</dbReference>
<evidence type="ECO:0000256" key="10">
    <source>
        <dbReference type="ARBA" id="ARBA00034269"/>
    </source>
</evidence>
<dbReference type="RefSeq" id="WP_249329137.1">
    <property type="nucleotide sequence ID" value="NZ_CP060635.1"/>
</dbReference>
<dbReference type="Pfam" id="PF01544">
    <property type="entry name" value="CorA"/>
    <property type="match status" value="1"/>
</dbReference>
<evidence type="ECO:0000256" key="4">
    <source>
        <dbReference type="ARBA" id="ARBA00022475"/>
    </source>
</evidence>
<keyword evidence="8" id="KW-0406">Ion transport</keyword>
<evidence type="ECO:0000256" key="12">
    <source>
        <dbReference type="SAM" id="Phobius"/>
    </source>
</evidence>